<dbReference type="InterPro" id="IPR036770">
    <property type="entry name" value="Ankyrin_rpt-contain_sf"/>
</dbReference>
<evidence type="ECO:0000256" key="1">
    <source>
        <dbReference type="ARBA" id="ARBA00022737"/>
    </source>
</evidence>
<dbReference type="Gene3D" id="1.25.40.20">
    <property type="entry name" value="Ankyrin repeat-containing domain"/>
    <property type="match status" value="1"/>
</dbReference>
<keyword evidence="2 3" id="KW-0040">ANK repeat</keyword>
<evidence type="ECO:0000256" key="3">
    <source>
        <dbReference type="PROSITE-ProRule" id="PRU00023"/>
    </source>
</evidence>
<dbReference type="EMBL" id="ML991775">
    <property type="protein sequence ID" value="KAF2238519.1"/>
    <property type="molecule type" value="Genomic_DNA"/>
</dbReference>
<evidence type="ECO:0000256" key="2">
    <source>
        <dbReference type="ARBA" id="ARBA00023043"/>
    </source>
</evidence>
<feature type="region of interest" description="Disordered" evidence="4">
    <location>
        <begin position="214"/>
        <end position="241"/>
    </location>
</feature>
<name>A0A6A6HL22_VIRVR</name>
<reference evidence="5" key="1">
    <citation type="journal article" date="2020" name="Stud. Mycol.">
        <title>101 Dothideomycetes genomes: a test case for predicting lifestyles and emergence of pathogens.</title>
        <authorList>
            <person name="Haridas S."/>
            <person name="Albert R."/>
            <person name="Binder M."/>
            <person name="Bloem J."/>
            <person name="Labutti K."/>
            <person name="Salamov A."/>
            <person name="Andreopoulos B."/>
            <person name="Baker S."/>
            <person name="Barry K."/>
            <person name="Bills G."/>
            <person name="Bluhm B."/>
            <person name="Cannon C."/>
            <person name="Castanera R."/>
            <person name="Culley D."/>
            <person name="Daum C."/>
            <person name="Ezra D."/>
            <person name="Gonzalez J."/>
            <person name="Henrissat B."/>
            <person name="Kuo A."/>
            <person name="Liang C."/>
            <person name="Lipzen A."/>
            <person name="Lutzoni F."/>
            <person name="Magnuson J."/>
            <person name="Mondo S."/>
            <person name="Nolan M."/>
            <person name="Ohm R."/>
            <person name="Pangilinan J."/>
            <person name="Park H.-J."/>
            <person name="Ramirez L."/>
            <person name="Alfaro M."/>
            <person name="Sun H."/>
            <person name="Tritt A."/>
            <person name="Yoshinaga Y."/>
            <person name="Zwiers L.-H."/>
            <person name="Turgeon B."/>
            <person name="Goodwin S."/>
            <person name="Spatafora J."/>
            <person name="Crous P."/>
            <person name="Grigoriev I."/>
        </authorList>
    </citation>
    <scope>NUCLEOTIDE SEQUENCE</scope>
    <source>
        <strain evidence="5">Tuck. ex Michener</strain>
    </source>
</reference>
<sequence length="758" mass="84267">MDPLSLTASIVAVATLAGQTCQGFIKLRGLHNSVPGRVHALHNEVVDLKVVLFQLAAVTQDREALLSSTPERADIEYLLKRAETKLTELDTINLRLVNTCIETRIAIFRGPRWQREQTAIQTLQEEIKSVKSSLNVILGASNSRDMARVRLDLENLSAVDSPSSEDLHNLRQEVLQNNALARQMDSRIDEMMGLLKSQSDRLQEDYTTQLGLHYGSPTYRRRKSTRNNIEEGPQPIPKPEGVSVRLSQYSSVCRPGCPCLCHTYRMSSTPTIADRLLGQLFVGYAGLPVVSRRCNLEACRKAQTPRVNVEYWFPLGFFWSQIVRVQMGVSRSFGPQFQLKTLRRVPDSAPCVNFALEGNVAALKDLFARGLASPQDVSSTRGYSLLRWALYGKQYETCQFLVYAGADIEYRPISPHDDNPKNKACDLFLQGALSEEAKDYLSCLTRMDNFTEEQNFTKLHKIIIGLSTASLEQEAQAHPEEIDATDAKGRTALQWAAALGDDRSVAILLSYQANPNHMDQQFSGPLLDAAAQNHPGCLRLILEAGADPNHPIYKKLKKGNPLNVATRLGSDPIVIETLLDFNSDIESCGPEGRTSLLHAALNDDVAVATLLLENQANINARSITAQTPLTAAIIHNSHHVLQLLLDRWQKYSACPGLQGPNLLQLAAFYGDLETITILKGADHFNIDYDKNFVVSDFETLLRDRRDMSEALVLAFADLMGVINARRPTELVEAVVESGLLDQNAESELFSDAKEYQDR</sequence>
<dbReference type="PANTHER" id="PTHR24198">
    <property type="entry name" value="ANKYRIN REPEAT AND PROTEIN KINASE DOMAIN-CONTAINING PROTEIN"/>
    <property type="match status" value="1"/>
</dbReference>
<accession>A0A6A6HL22</accession>
<dbReference type="PROSITE" id="PS50297">
    <property type="entry name" value="ANK_REP_REGION"/>
    <property type="match status" value="1"/>
</dbReference>
<evidence type="ECO:0000256" key="4">
    <source>
        <dbReference type="SAM" id="MobiDB-lite"/>
    </source>
</evidence>
<evidence type="ECO:0000313" key="6">
    <source>
        <dbReference type="Proteomes" id="UP000800092"/>
    </source>
</evidence>
<feature type="repeat" description="ANK" evidence="3">
    <location>
        <begin position="591"/>
        <end position="623"/>
    </location>
</feature>
<dbReference type="SUPFAM" id="SSF48403">
    <property type="entry name" value="Ankyrin repeat"/>
    <property type="match status" value="1"/>
</dbReference>
<dbReference type="Pfam" id="PF12796">
    <property type="entry name" value="Ank_2"/>
    <property type="match status" value="1"/>
</dbReference>
<organism evidence="5 6">
    <name type="scientific">Viridothelium virens</name>
    <name type="common">Speckled blister lichen</name>
    <name type="synonym">Trypethelium virens</name>
    <dbReference type="NCBI Taxonomy" id="1048519"/>
    <lineage>
        <taxon>Eukaryota</taxon>
        <taxon>Fungi</taxon>
        <taxon>Dikarya</taxon>
        <taxon>Ascomycota</taxon>
        <taxon>Pezizomycotina</taxon>
        <taxon>Dothideomycetes</taxon>
        <taxon>Dothideomycetes incertae sedis</taxon>
        <taxon>Trypetheliales</taxon>
        <taxon>Trypetheliaceae</taxon>
        <taxon>Viridothelium</taxon>
    </lineage>
</organism>
<feature type="repeat" description="ANK" evidence="3">
    <location>
        <begin position="488"/>
        <end position="520"/>
    </location>
</feature>
<keyword evidence="1" id="KW-0677">Repeat</keyword>
<keyword evidence="6" id="KW-1185">Reference proteome</keyword>
<gene>
    <name evidence="5" type="ORF">EV356DRAFT_525457</name>
</gene>
<dbReference type="InterPro" id="IPR002110">
    <property type="entry name" value="Ankyrin_rpt"/>
</dbReference>
<proteinExistence type="predicted"/>
<dbReference type="PROSITE" id="PS50088">
    <property type="entry name" value="ANK_REPEAT"/>
    <property type="match status" value="2"/>
</dbReference>
<dbReference type="SMART" id="SM00248">
    <property type="entry name" value="ANK"/>
    <property type="match status" value="7"/>
</dbReference>
<dbReference type="Pfam" id="PF00023">
    <property type="entry name" value="Ank"/>
    <property type="match status" value="1"/>
</dbReference>
<dbReference type="AlphaFoldDB" id="A0A6A6HL22"/>
<evidence type="ECO:0000313" key="5">
    <source>
        <dbReference type="EMBL" id="KAF2238519.1"/>
    </source>
</evidence>
<dbReference type="Proteomes" id="UP000800092">
    <property type="component" value="Unassembled WGS sequence"/>
</dbReference>
<dbReference type="PANTHER" id="PTHR24198:SF165">
    <property type="entry name" value="ANKYRIN REPEAT-CONTAINING PROTEIN-RELATED"/>
    <property type="match status" value="1"/>
</dbReference>
<protein>
    <submittedName>
        <fullName evidence="5">Ankyrin</fullName>
    </submittedName>
</protein>
<dbReference type="OrthoDB" id="5431422at2759"/>